<proteinExistence type="predicted"/>
<evidence type="ECO:0000256" key="1">
    <source>
        <dbReference type="SAM" id="Phobius"/>
    </source>
</evidence>
<evidence type="ECO:0000313" key="2">
    <source>
        <dbReference type="EMBL" id="HIU39096.1"/>
    </source>
</evidence>
<gene>
    <name evidence="2" type="ORF">IAD18_05470</name>
</gene>
<dbReference type="AlphaFoldDB" id="A0A9D1IM56"/>
<dbReference type="Pfam" id="PF15562">
    <property type="entry name" value="Imm17"/>
    <property type="match status" value="1"/>
</dbReference>
<organism evidence="2 3">
    <name type="scientific">Candidatus Limisoma intestinavium</name>
    <dbReference type="NCBI Taxonomy" id="2840856"/>
    <lineage>
        <taxon>Bacteria</taxon>
        <taxon>Pseudomonadati</taxon>
        <taxon>Bacteroidota</taxon>
        <taxon>Bacteroidia</taxon>
        <taxon>Bacteroidales</taxon>
        <taxon>Candidatus Limisoma</taxon>
    </lineage>
</organism>
<reference evidence="2" key="2">
    <citation type="journal article" date="2021" name="PeerJ">
        <title>Extensive microbial diversity within the chicken gut microbiome revealed by metagenomics and culture.</title>
        <authorList>
            <person name="Gilroy R."/>
            <person name="Ravi A."/>
            <person name="Getino M."/>
            <person name="Pursley I."/>
            <person name="Horton D.L."/>
            <person name="Alikhan N.F."/>
            <person name="Baker D."/>
            <person name="Gharbi K."/>
            <person name="Hall N."/>
            <person name="Watson M."/>
            <person name="Adriaenssens E.M."/>
            <person name="Foster-Nyarko E."/>
            <person name="Jarju S."/>
            <person name="Secka A."/>
            <person name="Antonio M."/>
            <person name="Oren A."/>
            <person name="Chaudhuri R.R."/>
            <person name="La Ragione R."/>
            <person name="Hildebrand F."/>
            <person name="Pallen M.J."/>
        </authorList>
    </citation>
    <scope>NUCLEOTIDE SEQUENCE</scope>
    <source>
        <strain evidence="2">17073</strain>
    </source>
</reference>
<feature type="transmembrane region" description="Helical" evidence="1">
    <location>
        <begin position="6"/>
        <end position="29"/>
    </location>
</feature>
<evidence type="ECO:0000313" key="3">
    <source>
        <dbReference type="Proteomes" id="UP000824076"/>
    </source>
</evidence>
<sequence length="74" mass="8308">MPKGLWFVSAIFVASGLLAILASTFNWDWFFKSNNARLLVGRLSRRGARIVYFIIGCLILAMVVAIHHRLSETA</sequence>
<dbReference type="InterPro" id="IPR029087">
    <property type="entry name" value="Imm17"/>
</dbReference>
<reference evidence="2" key="1">
    <citation type="submission" date="2020-10" db="EMBL/GenBank/DDBJ databases">
        <authorList>
            <person name="Gilroy R."/>
        </authorList>
    </citation>
    <scope>NUCLEOTIDE SEQUENCE</scope>
    <source>
        <strain evidence="2">17073</strain>
    </source>
</reference>
<feature type="transmembrane region" description="Helical" evidence="1">
    <location>
        <begin position="50"/>
        <end position="70"/>
    </location>
</feature>
<keyword evidence="1" id="KW-0812">Transmembrane</keyword>
<comment type="caution">
    <text evidence="2">The sequence shown here is derived from an EMBL/GenBank/DDBJ whole genome shotgun (WGS) entry which is preliminary data.</text>
</comment>
<keyword evidence="1" id="KW-0472">Membrane</keyword>
<dbReference type="EMBL" id="DVMS01000154">
    <property type="protein sequence ID" value="HIU39096.1"/>
    <property type="molecule type" value="Genomic_DNA"/>
</dbReference>
<accession>A0A9D1IM56</accession>
<dbReference type="Proteomes" id="UP000824076">
    <property type="component" value="Unassembled WGS sequence"/>
</dbReference>
<keyword evidence="1" id="KW-1133">Transmembrane helix</keyword>
<protein>
    <submittedName>
        <fullName evidence="2">Immunity 17 family protein</fullName>
    </submittedName>
</protein>
<name>A0A9D1IM56_9BACT</name>